<keyword evidence="3" id="KW-1185">Reference proteome</keyword>
<protein>
    <recommendedName>
        <fullName evidence="1">F5/8 type C domain-containing protein</fullName>
    </recommendedName>
</protein>
<dbReference type="GeneID" id="114576060"/>
<dbReference type="PANTHER" id="PTHR24543">
    <property type="entry name" value="MULTICOPPER OXIDASE-RELATED"/>
    <property type="match status" value="1"/>
</dbReference>
<accession>A0A913YQU9</accession>
<dbReference type="OrthoDB" id="5951194at2759"/>
<proteinExistence type="predicted"/>
<evidence type="ECO:0000313" key="3">
    <source>
        <dbReference type="Proteomes" id="UP000887567"/>
    </source>
</evidence>
<dbReference type="InterPro" id="IPR000421">
    <property type="entry name" value="FA58C"/>
</dbReference>
<feature type="domain" description="F5/8 type C" evidence="1">
    <location>
        <begin position="116"/>
        <end position="231"/>
    </location>
</feature>
<dbReference type="Gene3D" id="2.60.120.260">
    <property type="entry name" value="Galactose-binding domain-like"/>
    <property type="match status" value="1"/>
</dbReference>
<sequence>MGDLFQMAGIMIPPGQVLLTSVTQSHYGNARMINCIEKCGDISTCHSINWYRDLGLCQLNNDTHLSYPEGVVSSSTGNYMIYGIHPMKTCSNQICEEPRVCLMEEDGLHFKCKDNCTSALGMQDGRIRDSQISASSSYRYDHVPQNGRLHSSVGQGIWAPASLSLPQYLQIDIVKSHIISLVATQGRENLVSQWVTKYYLMFSQDALEWEAYKYGGSLKVWTTTLRVWTKS</sequence>
<reference evidence="2" key="1">
    <citation type="submission" date="2022-11" db="UniProtKB">
        <authorList>
            <consortium name="EnsemblMetazoa"/>
        </authorList>
    </citation>
    <scope>IDENTIFICATION</scope>
</reference>
<dbReference type="OMA" id="DEEFIGC"/>
<dbReference type="Pfam" id="PF00754">
    <property type="entry name" value="F5_F8_type_C"/>
    <property type="match status" value="1"/>
</dbReference>
<dbReference type="KEGG" id="epa:114576060"/>
<dbReference type="Proteomes" id="UP000887567">
    <property type="component" value="Unplaced"/>
</dbReference>
<evidence type="ECO:0000259" key="1">
    <source>
        <dbReference type="PROSITE" id="PS50022"/>
    </source>
</evidence>
<dbReference type="CDD" id="cd00057">
    <property type="entry name" value="FA58C"/>
    <property type="match status" value="1"/>
</dbReference>
<dbReference type="RefSeq" id="XP_028517880.1">
    <property type="nucleotide sequence ID" value="XM_028662079.1"/>
</dbReference>
<dbReference type="InterPro" id="IPR008979">
    <property type="entry name" value="Galactose-bd-like_sf"/>
</dbReference>
<evidence type="ECO:0000313" key="2">
    <source>
        <dbReference type="EnsemblMetazoa" id="XP_028517880.1"/>
    </source>
</evidence>
<dbReference type="SUPFAM" id="SSF49785">
    <property type="entry name" value="Galactose-binding domain-like"/>
    <property type="match status" value="1"/>
</dbReference>
<dbReference type="PROSITE" id="PS50022">
    <property type="entry name" value="FA58C_3"/>
    <property type="match status" value="1"/>
</dbReference>
<organism evidence="2 3">
    <name type="scientific">Exaiptasia diaphana</name>
    <name type="common">Tropical sea anemone</name>
    <name type="synonym">Aiptasia pulchella</name>
    <dbReference type="NCBI Taxonomy" id="2652724"/>
    <lineage>
        <taxon>Eukaryota</taxon>
        <taxon>Metazoa</taxon>
        <taxon>Cnidaria</taxon>
        <taxon>Anthozoa</taxon>
        <taxon>Hexacorallia</taxon>
        <taxon>Actiniaria</taxon>
        <taxon>Aiptasiidae</taxon>
        <taxon>Exaiptasia</taxon>
    </lineage>
</organism>
<dbReference type="EnsemblMetazoa" id="XM_028662079.1">
    <property type="protein sequence ID" value="XP_028517880.1"/>
    <property type="gene ID" value="LOC114576060"/>
</dbReference>
<dbReference type="AlphaFoldDB" id="A0A913YQU9"/>
<name>A0A913YQU9_EXADI</name>